<feature type="transmembrane region" description="Helical" evidence="1">
    <location>
        <begin position="114"/>
        <end position="142"/>
    </location>
</feature>
<protein>
    <submittedName>
        <fullName evidence="2">Uncharacterized protein</fullName>
    </submittedName>
</protein>
<organism evidence="2 3">
    <name type="scientific">Nonomuraea dietziae</name>
    <dbReference type="NCBI Taxonomy" id="65515"/>
    <lineage>
        <taxon>Bacteria</taxon>
        <taxon>Bacillati</taxon>
        <taxon>Actinomycetota</taxon>
        <taxon>Actinomycetes</taxon>
        <taxon>Streptosporangiales</taxon>
        <taxon>Streptosporangiaceae</taxon>
        <taxon>Nonomuraea</taxon>
    </lineage>
</organism>
<keyword evidence="3" id="KW-1185">Reference proteome</keyword>
<reference evidence="2 3" key="1">
    <citation type="submission" date="2020-08" db="EMBL/GenBank/DDBJ databases">
        <title>Sequencing the genomes of 1000 actinobacteria strains.</title>
        <authorList>
            <person name="Klenk H.-P."/>
        </authorList>
    </citation>
    <scope>NUCLEOTIDE SEQUENCE [LARGE SCALE GENOMIC DNA]</scope>
    <source>
        <strain evidence="2 3">DSM 44320</strain>
    </source>
</reference>
<feature type="transmembrane region" description="Helical" evidence="1">
    <location>
        <begin position="154"/>
        <end position="175"/>
    </location>
</feature>
<dbReference type="AlphaFoldDB" id="A0A7W5VHQ7"/>
<accession>A0A7W5VHQ7</accession>
<sequence length="180" mass="19458">MADIGYFEAWQMWLNGKSNLGNDMFGLPMIWWGRAGKIAAFVSGVTILLDIAGPERLTSFADRLHALIQALWSRALVYSFSVGAFVLAFSWIAIWDIAWSIDIPVPAGVPGLNVLVGLLKVVVVVTLLCLAPLAVAGTVLLIDKVCAKLPAIFIHPRAIHIRIVAAVLLIAGFHFDLLAS</sequence>
<evidence type="ECO:0000313" key="3">
    <source>
        <dbReference type="Proteomes" id="UP000579945"/>
    </source>
</evidence>
<proteinExistence type="predicted"/>
<keyword evidence="1" id="KW-0812">Transmembrane</keyword>
<gene>
    <name evidence="2" type="ORF">FHR33_009788</name>
</gene>
<dbReference type="RefSeq" id="WP_183662576.1">
    <property type="nucleotide sequence ID" value="NZ_BAAAXX010000179.1"/>
</dbReference>
<evidence type="ECO:0000313" key="2">
    <source>
        <dbReference type="EMBL" id="MBB3733835.1"/>
    </source>
</evidence>
<feature type="transmembrane region" description="Helical" evidence="1">
    <location>
        <begin position="71"/>
        <end position="94"/>
    </location>
</feature>
<dbReference type="Proteomes" id="UP000579945">
    <property type="component" value="Unassembled WGS sequence"/>
</dbReference>
<dbReference type="GeneID" id="95395758"/>
<name>A0A7W5VHQ7_9ACTN</name>
<dbReference type="EMBL" id="JACIBV010000003">
    <property type="protein sequence ID" value="MBB3733835.1"/>
    <property type="molecule type" value="Genomic_DNA"/>
</dbReference>
<keyword evidence="1" id="KW-0472">Membrane</keyword>
<feature type="transmembrane region" description="Helical" evidence="1">
    <location>
        <begin position="29"/>
        <end position="51"/>
    </location>
</feature>
<keyword evidence="1" id="KW-1133">Transmembrane helix</keyword>
<comment type="caution">
    <text evidence="2">The sequence shown here is derived from an EMBL/GenBank/DDBJ whole genome shotgun (WGS) entry which is preliminary data.</text>
</comment>
<evidence type="ECO:0000256" key="1">
    <source>
        <dbReference type="SAM" id="Phobius"/>
    </source>
</evidence>